<dbReference type="Proteomes" id="UP001152797">
    <property type="component" value="Unassembled WGS sequence"/>
</dbReference>
<dbReference type="NCBIfam" id="TIGR03592">
    <property type="entry name" value="yidC_oxa1_cterm"/>
    <property type="match status" value="1"/>
</dbReference>
<dbReference type="InterPro" id="IPR001708">
    <property type="entry name" value="YidC/ALB3/OXA1/COX18"/>
</dbReference>
<dbReference type="GO" id="GO:0051205">
    <property type="term" value="P:protein insertion into membrane"/>
    <property type="evidence" value="ECO:0007669"/>
    <property type="project" value="TreeGrafter"/>
</dbReference>
<evidence type="ECO:0000256" key="2">
    <source>
        <dbReference type="ARBA" id="ARBA00022692"/>
    </source>
</evidence>
<protein>
    <submittedName>
        <fullName evidence="11">Inner membrane ALBINO3-like protein 2, chloroplastic</fullName>
    </submittedName>
</protein>
<feature type="transmembrane region" description="Helical" evidence="7">
    <location>
        <begin position="243"/>
        <end position="260"/>
    </location>
</feature>
<keyword evidence="2 5" id="KW-0812">Transmembrane</keyword>
<gene>
    <name evidence="9" type="ORF">C1SCF055_LOCUS12401</name>
</gene>
<reference evidence="10" key="2">
    <citation type="submission" date="2024-04" db="EMBL/GenBank/DDBJ databases">
        <authorList>
            <person name="Chen Y."/>
            <person name="Shah S."/>
            <person name="Dougan E. K."/>
            <person name="Thang M."/>
            <person name="Chan C."/>
        </authorList>
    </citation>
    <scope>NUCLEOTIDE SEQUENCE [LARGE SCALE GENOMIC DNA]</scope>
</reference>
<comment type="subcellular location">
    <subcellularLocation>
        <location evidence="1 5">Membrane</location>
        <topology evidence="1 5">Multi-pass membrane protein</topology>
    </subcellularLocation>
</comment>
<evidence type="ECO:0000313" key="10">
    <source>
        <dbReference type="EMBL" id="CAL1138277.1"/>
    </source>
</evidence>
<keyword evidence="4 7" id="KW-0472">Membrane</keyword>
<name>A0A9P1C3Q0_9DINO</name>
<dbReference type="PANTHER" id="PTHR12428:SF14">
    <property type="entry name" value="ALBINO3-LIKE PROTEIN 1, CHLOROPLASTIC"/>
    <property type="match status" value="1"/>
</dbReference>
<accession>A0A9P1C3Q0</accession>
<evidence type="ECO:0000256" key="6">
    <source>
        <dbReference type="SAM" id="MobiDB-lite"/>
    </source>
</evidence>
<evidence type="ECO:0000313" key="9">
    <source>
        <dbReference type="EMBL" id="CAI3984902.1"/>
    </source>
</evidence>
<evidence type="ECO:0000256" key="1">
    <source>
        <dbReference type="ARBA" id="ARBA00004141"/>
    </source>
</evidence>
<dbReference type="InterPro" id="IPR047196">
    <property type="entry name" value="YidC_ALB_C"/>
</dbReference>
<feature type="transmembrane region" description="Helical" evidence="7">
    <location>
        <begin position="272"/>
        <end position="298"/>
    </location>
</feature>
<dbReference type="EMBL" id="CAMXCT010000933">
    <property type="protein sequence ID" value="CAI3984902.1"/>
    <property type="molecule type" value="Genomic_DNA"/>
</dbReference>
<comment type="caution">
    <text evidence="9">The sequence shown here is derived from an EMBL/GenBank/DDBJ whole genome shotgun (WGS) entry which is preliminary data.</text>
</comment>
<dbReference type="AlphaFoldDB" id="A0A9P1C3Q0"/>
<dbReference type="GO" id="GO:0032977">
    <property type="term" value="F:membrane insertase activity"/>
    <property type="evidence" value="ECO:0007669"/>
    <property type="project" value="InterPro"/>
</dbReference>
<evidence type="ECO:0000256" key="5">
    <source>
        <dbReference type="RuleBase" id="RU003945"/>
    </source>
</evidence>
<feature type="region of interest" description="Disordered" evidence="6">
    <location>
        <begin position="356"/>
        <end position="386"/>
    </location>
</feature>
<dbReference type="EMBL" id="CAMXCT030000933">
    <property type="protein sequence ID" value="CAL4772214.1"/>
    <property type="molecule type" value="Genomic_DNA"/>
</dbReference>
<feature type="transmembrane region" description="Helical" evidence="7">
    <location>
        <begin position="172"/>
        <end position="193"/>
    </location>
</feature>
<evidence type="ECO:0000256" key="3">
    <source>
        <dbReference type="ARBA" id="ARBA00022989"/>
    </source>
</evidence>
<comment type="similarity">
    <text evidence="5">Belongs to the OXA1/ALB3/YidC family.</text>
</comment>
<dbReference type="OrthoDB" id="436109at2759"/>
<dbReference type="InterPro" id="IPR028055">
    <property type="entry name" value="YidC/Oxa/ALB_C"/>
</dbReference>
<feature type="domain" description="Membrane insertase YidC/Oxa/ALB C-terminal" evidence="8">
    <location>
        <begin position="107"/>
        <end position="312"/>
    </location>
</feature>
<dbReference type="EMBL" id="CAMXCT020000933">
    <property type="protein sequence ID" value="CAL1138277.1"/>
    <property type="molecule type" value="Genomic_DNA"/>
</dbReference>
<evidence type="ECO:0000259" key="8">
    <source>
        <dbReference type="Pfam" id="PF02096"/>
    </source>
</evidence>
<evidence type="ECO:0000313" key="11">
    <source>
        <dbReference type="EMBL" id="CAL4772214.1"/>
    </source>
</evidence>
<evidence type="ECO:0000256" key="4">
    <source>
        <dbReference type="ARBA" id="ARBA00023136"/>
    </source>
</evidence>
<reference evidence="9" key="1">
    <citation type="submission" date="2022-10" db="EMBL/GenBank/DDBJ databases">
        <authorList>
            <person name="Chen Y."/>
            <person name="Dougan E. K."/>
            <person name="Chan C."/>
            <person name="Rhodes N."/>
            <person name="Thang M."/>
        </authorList>
    </citation>
    <scope>NUCLEOTIDE SEQUENCE</scope>
</reference>
<evidence type="ECO:0000256" key="7">
    <source>
        <dbReference type="SAM" id="Phobius"/>
    </source>
</evidence>
<dbReference type="CDD" id="cd20070">
    <property type="entry name" value="5TM_YidC_Alb3"/>
    <property type="match status" value="1"/>
</dbReference>
<dbReference type="Pfam" id="PF02096">
    <property type="entry name" value="60KD_IMP"/>
    <property type="match status" value="1"/>
</dbReference>
<proteinExistence type="inferred from homology"/>
<evidence type="ECO:0000313" key="12">
    <source>
        <dbReference type="Proteomes" id="UP001152797"/>
    </source>
</evidence>
<dbReference type="PANTHER" id="PTHR12428">
    <property type="entry name" value="OXA1"/>
    <property type="match status" value="1"/>
</dbReference>
<keyword evidence="3 7" id="KW-1133">Transmembrane helix</keyword>
<dbReference type="GO" id="GO:0016020">
    <property type="term" value="C:membrane"/>
    <property type="evidence" value="ECO:0007669"/>
    <property type="project" value="UniProtKB-SubCell"/>
</dbReference>
<sequence>MARASQTRRTWCATRIWLVVPTAWAFHSMLPLLFVPPASPSIQHGAKKAQRNLRTPGPLQPLGPWAALLTPVAAHAEDPQGGDWFEPFVDINAKIIEGIDGVVGSAGFAIVLYTIIIKVATFPLQQPALRTSALMQLLSPQTDEIERRYPLDEEGRGRTLRELYGKVGLNPFAAFLPILFQLPVFIALFRAIGKLASQDEHFKEPFLWIPSLAGPVASGRPSLDWLLKTRYSDHFEPLVGGEDAGFYLVLPFLVFLLQLLSNRMSAASKESISASVLAPLFIGISTLVSPQGVGVYWFTNTLLTTAQLKFTQNQVAAEFPEYKKIKDAVDAEGEGMRYTRTSPFVKNDLVEKSVKDLEEPSGNVEVKPESRSARRKKRGKSRARSS</sequence>
<organism evidence="9">
    <name type="scientific">Cladocopium goreaui</name>
    <dbReference type="NCBI Taxonomy" id="2562237"/>
    <lineage>
        <taxon>Eukaryota</taxon>
        <taxon>Sar</taxon>
        <taxon>Alveolata</taxon>
        <taxon>Dinophyceae</taxon>
        <taxon>Suessiales</taxon>
        <taxon>Symbiodiniaceae</taxon>
        <taxon>Cladocopium</taxon>
    </lineage>
</organism>
<feature type="compositionally biased region" description="Basic residues" evidence="6">
    <location>
        <begin position="373"/>
        <end position="386"/>
    </location>
</feature>
<keyword evidence="12" id="KW-1185">Reference proteome</keyword>